<name>A0A6P8XZ12_THRPL</name>
<dbReference type="AlphaFoldDB" id="A0A6P8XZ12"/>
<sequence length="788" mass="89115">MDAITEFENLFDACDTANLGKVPVSKLIMAVTNEVNAFNNNDHQQHEKEELLDTVRCLLDPSDQDIQVDKATWMAAWYKQAESPSPKKSKVYNISDLAGGDDLGIGDEFQGPLDVSKHSYCFSPGSRSSSLEDSEEVVQLKEEIQQLQCSLKTQKQQLQKLDDALNQEQIEKQELEKLKDVEVNKMSRQIKSLLESNESLKCSLEVSESEKLELCKSCDSLSVTERQLNLQLTEQKRVVAELCSEVEDLNQQIENLKSDKQELENKLEQQANAQQEQMMDYQKTIQNYLDEKSELNFQITNSMLHKRHLSTYSDDLDCSDSSNLQSELAPFHFQANSLNLSDSPPALQKSLLIEMQAAVSCDAETQTQDNFNVTPLTPLKTIDKCIQAEFASKELVVLKEEIQQLHCTLKNEKLEVQRLHDALCQEQIVKQELEKVKDDEVNKLSKQIKTLLESNEVPKGSLEVSESEKIDLYKSLDSPSVTERQLNLQLNEQNQVLAALSTEIENLNQENGLLKSNIKELQTKLEVQGNVYQEQRIDHQKTMENHQYEKNEQSPQITKSTLNKSLSAGLDDLDCKSSRKTQSEPAHFSLQANCHLSNSSTSQLEKSLLPEVEMKAMSCHADAQTQGVFNVPSHMPTERVDKSIQAEVEMCPVETQTSPHASEKDYKLCLPRYLTKYFFQKLPPTNATEVAIKSPDLSLRILDEQSSVHKKFSSVLPHKSRCLWVIFTLIIFLVLLVISTIFCTGAVLQIASDAGLLSYPYAGPSSDFVKRIIKPLVKTNLRPRNVPV</sequence>
<keyword evidence="2" id="KW-1133">Transmembrane helix</keyword>
<protein>
    <submittedName>
        <fullName evidence="4">Girdin-like isoform X1</fullName>
    </submittedName>
</protein>
<dbReference type="Proteomes" id="UP000515158">
    <property type="component" value="Unplaced"/>
</dbReference>
<accession>A0A6P8XZ12</accession>
<reference evidence="4" key="1">
    <citation type="submission" date="2025-08" db="UniProtKB">
        <authorList>
            <consortium name="RefSeq"/>
        </authorList>
    </citation>
    <scope>IDENTIFICATION</scope>
    <source>
        <tissue evidence="4">Total insect</tissue>
    </source>
</reference>
<keyword evidence="1" id="KW-0175">Coiled coil</keyword>
<evidence type="ECO:0000313" key="3">
    <source>
        <dbReference type="Proteomes" id="UP000515158"/>
    </source>
</evidence>
<feature type="transmembrane region" description="Helical" evidence="2">
    <location>
        <begin position="723"/>
        <end position="748"/>
    </location>
</feature>
<keyword evidence="2" id="KW-0812">Transmembrane</keyword>
<evidence type="ECO:0000256" key="1">
    <source>
        <dbReference type="SAM" id="Coils"/>
    </source>
</evidence>
<evidence type="ECO:0000313" key="4">
    <source>
        <dbReference type="RefSeq" id="XP_034232348.1"/>
    </source>
</evidence>
<dbReference type="KEGG" id="tpal:117640172"/>
<feature type="coiled-coil region" evidence="1">
    <location>
        <begin position="137"/>
        <end position="185"/>
    </location>
</feature>
<keyword evidence="2" id="KW-0472">Membrane</keyword>
<feature type="coiled-coil region" evidence="1">
    <location>
        <begin position="388"/>
        <end position="415"/>
    </location>
</feature>
<keyword evidence="3" id="KW-1185">Reference proteome</keyword>
<gene>
    <name evidence="4" type="primary">LOC117640172</name>
</gene>
<evidence type="ECO:0000256" key="2">
    <source>
        <dbReference type="SAM" id="Phobius"/>
    </source>
</evidence>
<feature type="coiled-coil region" evidence="1">
    <location>
        <begin position="483"/>
        <end position="524"/>
    </location>
</feature>
<dbReference type="RefSeq" id="XP_034232348.1">
    <property type="nucleotide sequence ID" value="XM_034376457.1"/>
</dbReference>
<dbReference type="OrthoDB" id="10681227at2759"/>
<organism evidence="4">
    <name type="scientific">Thrips palmi</name>
    <name type="common">Melon thrips</name>
    <dbReference type="NCBI Taxonomy" id="161013"/>
    <lineage>
        <taxon>Eukaryota</taxon>
        <taxon>Metazoa</taxon>
        <taxon>Ecdysozoa</taxon>
        <taxon>Arthropoda</taxon>
        <taxon>Hexapoda</taxon>
        <taxon>Insecta</taxon>
        <taxon>Pterygota</taxon>
        <taxon>Neoptera</taxon>
        <taxon>Paraneoptera</taxon>
        <taxon>Thysanoptera</taxon>
        <taxon>Terebrantia</taxon>
        <taxon>Thripoidea</taxon>
        <taxon>Thripidae</taxon>
        <taxon>Thrips</taxon>
    </lineage>
</organism>
<proteinExistence type="predicted"/>
<dbReference type="InParanoid" id="A0A6P8XZ12"/>
<dbReference type="GeneID" id="117640172"/>
<feature type="coiled-coil region" evidence="1">
    <location>
        <begin position="232"/>
        <end position="291"/>
    </location>
</feature>